<dbReference type="Proteomes" id="UP001362999">
    <property type="component" value="Unassembled WGS sequence"/>
</dbReference>
<name>A0AAW0AQ47_9AGAR</name>
<dbReference type="EMBL" id="JAWWNJ010000055">
    <property type="protein sequence ID" value="KAK7015095.1"/>
    <property type="molecule type" value="Genomic_DNA"/>
</dbReference>
<evidence type="ECO:0000313" key="2">
    <source>
        <dbReference type="Proteomes" id="UP001362999"/>
    </source>
</evidence>
<reference evidence="1 2" key="1">
    <citation type="journal article" date="2024" name="J Genomics">
        <title>Draft genome sequencing and assembly of Favolaschia claudopus CIRM-BRFM 2984 isolated from oak limbs.</title>
        <authorList>
            <person name="Navarro D."/>
            <person name="Drula E."/>
            <person name="Chaduli D."/>
            <person name="Cazenave R."/>
            <person name="Ahrendt S."/>
            <person name="Wang J."/>
            <person name="Lipzen A."/>
            <person name="Daum C."/>
            <person name="Barry K."/>
            <person name="Grigoriev I.V."/>
            <person name="Favel A."/>
            <person name="Rosso M.N."/>
            <person name="Martin F."/>
        </authorList>
    </citation>
    <scope>NUCLEOTIDE SEQUENCE [LARGE SCALE GENOMIC DNA]</scope>
    <source>
        <strain evidence="1 2">CIRM-BRFM 2984</strain>
    </source>
</reference>
<sequence>MFAESRRCLYHAIKPIPQAVISVCSVDSVFTNAVDMSTGSHRSSVTGSSLSAALPAGRCFISCVGQRFVRGQNSQARDFTDSPCLCFSARPLTCSGRIQSQGPMTVGCDPEDVVKISNAPADEVVVSKNFQILPTVQEHYMWHAELFGALGFNFTPCVTSGCAVGFCTRIDLAYGKLPAGRWQPESQEAVQSNKIECIWSSELSAGSCVPELYVFTTCAIPLHPVEKMNFFVEFVGRGEENRGAGDCAESSLEGKNG</sequence>
<organism evidence="1 2">
    <name type="scientific">Favolaschia claudopus</name>
    <dbReference type="NCBI Taxonomy" id="2862362"/>
    <lineage>
        <taxon>Eukaryota</taxon>
        <taxon>Fungi</taxon>
        <taxon>Dikarya</taxon>
        <taxon>Basidiomycota</taxon>
        <taxon>Agaricomycotina</taxon>
        <taxon>Agaricomycetes</taxon>
        <taxon>Agaricomycetidae</taxon>
        <taxon>Agaricales</taxon>
        <taxon>Marasmiineae</taxon>
        <taxon>Mycenaceae</taxon>
        <taxon>Favolaschia</taxon>
    </lineage>
</organism>
<gene>
    <name evidence="1" type="ORF">R3P38DRAFT_2787336</name>
</gene>
<evidence type="ECO:0000313" key="1">
    <source>
        <dbReference type="EMBL" id="KAK7015095.1"/>
    </source>
</evidence>
<protein>
    <submittedName>
        <fullName evidence="1">Uncharacterized protein</fullName>
    </submittedName>
</protein>
<comment type="caution">
    <text evidence="1">The sequence shown here is derived from an EMBL/GenBank/DDBJ whole genome shotgun (WGS) entry which is preliminary data.</text>
</comment>
<proteinExistence type="predicted"/>
<accession>A0AAW0AQ47</accession>
<keyword evidence="2" id="KW-1185">Reference proteome</keyword>
<dbReference type="AlphaFoldDB" id="A0AAW0AQ47"/>